<protein>
    <submittedName>
        <fullName evidence="2">ThiF family adenylyltransferase</fullName>
    </submittedName>
</protein>
<evidence type="ECO:0000313" key="2">
    <source>
        <dbReference type="EMBL" id="UYQ70408.1"/>
    </source>
</evidence>
<dbReference type="Proteomes" id="UP001163882">
    <property type="component" value="Chromosome"/>
</dbReference>
<evidence type="ECO:0000313" key="3">
    <source>
        <dbReference type="Proteomes" id="UP001163882"/>
    </source>
</evidence>
<proteinExistence type="predicted"/>
<dbReference type="SUPFAM" id="SSF54495">
    <property type="entry name" value="UBC-like"/>
    <property type="match status" value="1"/>
</dbReference>
<dbReference type="InterPro" id="IPR035985">
    <property type="entry name" value="Ubiquitin-activating_enz"/>
</dbReference>
<keyword evidence="2" id="KW-0808">Transferase</keyword>
<sequence length="546" mass="59245">MRCVSALGGEGTWFELGRWRFFKGMLCAEGVIKVHGHDYPVRLIYPDQFPEVPAWVEPQEKVRWSDHQYGESVLCLELRPDNWHPSAGGVDVLRSAHDLLQIEDPMGEGATRAPSAHRYNQVQSYTWWTNPVLISSGCAQRIVAGTSSGVIALRMPPDAEIWPIIIHDEIDRSKPQRPPVATFEKWQTDIPVYVTSAQPPANLDDRAAISLQFTSDIREQVQTSTAGLALFVHAENISAFHLMPDGVTHNRAVYILPDDHGARSGRVGETASKSAAIIGCGSVGSKIAESMLRSGVHTITLVDGDVFLPGNLERHVLDWQDVGIRKVDALKKKLLSIVPGATIKTITDNLSWQRSAKTHAWQVQEIASPTVIIDATGDSATSLFLGAVAYANEKPFLSVEVFEGGIGALVSTSIPERDPPYVAGRASFLAWCEAKGVKPPQSGERRYEMISDGVPMAADDASITITAGNAARIALDILDGRPQPRSAAWLLLGYSAQWIFAGNGDTIWLDVGARSPAEASAAPDTDAVAHAAQLFREWLDAPDTGA</sequence>
<dbReference type="InterPro" id="IPR016135">
    <property type="entry name" value="UBQ-conjugating_enzyme/RWD"/>
</dbReference>
<dbReference type="RefSeq" id="WP_264224103.1">
    <property type="nucleotide sequence ID" value="NZ_CP107716.1"/>
</dbReference>
<dbReference type="SUPFAM" id="SSF69572">
    <property type="entry name" value="Activating enzymes of the ubiquitin-like proteins"/>
    <property type="match status" value="1"/>
</dbReference>
<dbReference type="Pfam" id="PF00899">
    <property type="entry name" value="ThiF"/>
    <property type="match status" value="1"/>
</dbReference>
<organism evidence="2 3">
    <name type="scientific">Pelagibacterium flavum</name>
    <dbReference type="NCBI Taxonomy" id="2984530"/>
    <lineage>
        <taxon>Bacteria</taxon>
        <taxon>Pseudomonadati</taxon>
        <taxon>Pseudomonadota</taxon>
        <taxon>Alphaproteobacteria</taxon>
        <taxon>Hyphomicrobiales</taxon>
        <taxon>Devosiaceae</taxon>
        <taxon>Pelagibacterium</taxon>
    </lineage>
</organism>
<dbReference type="Gene3D" id="3.40.50.720">
    <property type="entry name" value="NAD(P)-binding Rossmann-like Domain"/>
    <property type="match status" value="1"/>
</dbReference>
<reference evidence="2" key="1">
    <citation type="submission" date="2022-10" db="EMBL/GenBank/DDBJ databases">
        <title>YIM 151497 complete genome.</title>
        <authorList>
            <person name="Chen X."/>
        </authorList>
    </citation>
    <scope>NUCLEOTIDE SEQUENCE</scope>
    <source>
        <strain evidence="2">YIM 151497</strain>
    </source>
</reference>
<keyword evidence="3" id="KW-1185">Reference proteome</keyword>
<accession>A0ABY6IIK3</accession>
<dbReference type="InterPro" id="IPR000594">
    <property type="entry name" value="ThiF_NAD_FAD-bd"/>
</dbReference>
<dbReference type="PANTHER" id="PTHR43267:SF1">
    <property type="entry name" value="TRNA THREONYLCARBAMOYLADENOSINE DEHYDRATASE"/>
    <property type="match status" value="1"/>
</dbReference>
<keyword evidence="2" id="KW-0548">Nucleotidyltransferase</keyword>
<name>A0ABY6IIK3_9HYPH</name>
<evidence type="ECO:0000259" key="1">
    <source>
        <dbReference type="Pfam" id="PF00899"/>
    </source>
</evidence>
<dbReference type="PANTHER" id="PTHR43267">
    <property type="entry name" value="TRNA THREONYLCARBAMOYLADENOSINE DEHYDRATASE"/>
    <property type="match status" value="1"/>
</dbReference>
<feature type="domain" description="THIF-type NAD/FAD binding fold" evidence="1">
    <location>
        <begin position="273"/>
        <end position="485"/>
    </location>
</feature>
<dbReference type="InterPro" id="IPR045886">
    <property type="entry name" value="ThiF/MoeB/HesA"/>
</dbReference>
<gene>
    <name evidence="2" type="ORF">OF122_09930</name>
</gene>
<dbReference type="EMBL" id="CP107716">
    <property type="protein sequence ID" value="UYQ70408.1"/>
    <property type="molecule type" value="Genomic_DNA"/>
</dbReference>
<dbReference type="GO" id="GO:0016779">
    <property type="term" value="F:nucleotidyltransferase activity"/>
    <property type="evidence" value="ECO:0007669"/>
    <property type="project" value="UniProtKB-KW"/>
</dbReference>